<dbReference type="Proteomes" id="UP000499080">
    <property type="component" value="Unassembled WGS sequence"/>
</dbReference>
<dbReference type="EMBL" id="BGPR01001335">
    <property type="protein sequence ID" value="GBM51402.1"/>
    <property type="molecule type" value="Genomic_DNA"/>
</dbReference>
<evidence type="ECO:0000313" key="1">
    <source>
        <dbReference type="EMBL" id="GBM51402.1"/>
    </source>
</evidence>
<evidence type="ECO:0000313" key="2">
    <source>
        <dbReference type="Proteomes" id="UP000499080"/>
    </source>
</evidence>
<comment type="caution">
    <text evidence="1">The sequence shown here is derived from an EMBL/GenBank/DDBJ whole genome shotgun (WGS) entry which is preliminary data.</text>
</comment>
<gene>
    <name evidence="1" type="ORF">AVEN_203749_1</name>
</gene>
<proteinExistence type="predicted"/>
<sequence>MKILYSYHLNCLRRDFHRKDSLTCTALHDLTGFHRNICKLSTFDALGTKHWTPVNYSISIKKDSKFQSVMLRSLERSGLLFFPRHYVRRSEMYIDQIEVSCHPLNALVAFNIKYPDIQIHHAYPAVRG</sequence>
<protein>
    <submittedName>
        <fullName evidence="1">Uncharacterized protein</fullName>
    </submittedName>
</protein>
<accession>A0A4Y2GC73</accession>
<dbReference type="AlphaFoldDB" id="A0A4Y2GC73"/>
<name>A0A4Y2GC73_ARAVE</name>
<keyword evidence="2" id="KW-1185">Reference proteome</keyword>
<organism evidence="1 2">
    <name type="scientific">Araneus ventricosus</name>
    <name type="common">Orbweaver spider</name>
    <name type="synonym">Epeira ventricosa</name>
    <dbReference type="NCBI Taxonomy" id="182803"/>
    <lineage>
        <taxon>Eukaryota</taxon>
        <taxon>Metazoa</taxon>
        <taxon>Ecdysozoa</taxon>
        <taxon>Arthropoda</taxon>
        <taxon>Chelicerata</taxon>
        <taxon>Arachnida</taxon>
        <taxon>Araneae</taxon>
        <taxon>Araneomorphae</taxon>
        <taxon>Entelegynae</taxon>
        <taxon>Araneoidea</taxon>
        <taxon>Araneidae</taxon>
        <taxon>Araneus</taxon>
    </lineage>
</organism>
<reference evidence="1 2" key="1">
    <citation type="journal article" date="2019" name="Sci. Rep.">
        <title>Orb-weaving spider Araneus ventricosus genome elucidates the spidroin gene catalogue.</title>
        <authorList>
            <person name="Kono N."/>
            <person name="Nakamura H."/>
            <person name="Ohtoshi R."/>
            <person name="Moran D.A.P."/>
            <person name="Shinohara A."/>
            <person name="Yoshida Y."/>
            <person name="Fujiwara M."/>
            <person name="Mori M."/>
            <person name="Tomita M."/>
            <person name="Arakawa K."/>
        </authorList>
    </citation>
    <scope>NUCLEOTIDE SEQUENCE [LARGE SCALE GENOMIC DNA]</scope>
</reference>